<dbReference type="AlphaFoldDB" id="A0A510JAX3"/>
<gene>
    <name evidence="1" type="ORF">JCM16774_1354</name>
</gene>
<accession>A0A510JAX3</accession>
<proteinExistence type="predicted"/>
<dbReference type="KEGG" id="lgo:JCM16774_1354"/>
<dbReference type="RefSeq" id="WP_006808308.1">
    <property type="nucleotide sequence ID" value="NZ_AP019822.1"/>
</dbReference>
<organism evidence="1 2">
    <name type="scientific">Pseudoleptotrichia goodfellowii</name>
    <dbReference type="NCBI Taxonomy" id="157692"/>
    <lineage>
        <taxon>Bacteria</taxon>
        <taxon>Fusobacteriati</taxon>
        <taxon>Fusobacteriota</taxon>
        <taxon>Fusobacteriia</taxon>
        <taxon>Fusobacteriales</taxon>
        <taxon>Leptotrichiaceae</taxon>
        <taxon>Pseudoleptotrichia</taxon>
    </lineage>
</organism>
<evidence type="ECO:0000313" key="2">
    <source>
        <dbReference type="Proteomes" id="UP000321606"/>
    </source>
</evidence>
<sequence length="147" mass="16867">MLKKMKVLLTLFFVIISVVSFGEMKINDDGILVGESSEDWEEFFGDDYYKTGNICTVIGTTIMQMSYNKDGKGDKLSNPDNDVKAMLNDINEALDEMGEKNPKKGKNYLYESYYVKNCKKLTEADYKLANSKTFRDTFKKMFSTYGK</sequence>
<dbReference type="Proteomes" id="UP000321606">
    <property type="component" value="Chromosome"/>
</dbReference>
<evidence type="ECO:0000313" key="1">
    <source>
        <dbReference type="EMBL" id="BBM36422.1"/>
    </source>
</evidence>
<dbReference type="EMBL" id="AP019822">
    <property type="protein sequence ID" value="BBM36422.1"/>
    <property type="molecule type" value="Genomic_DNA"/>
</dbReference>
<dbReference type="OrthoDB" id="81610at2"/>
<reference evidence="1 2" key="1">
    <citation type="submission" date="2019-07" db="EMBL/GenBank/DDBJ databases">
        <title>Complete Genome Sequence of Leptotrichia goodfellowii Strain JCM 16774.</title>
        <authorList>
            <person name="Watanabe S."/>
            <person name="Cui L."/>
        </authorList>
    </citation>
    <scope>NUCLEOTIDE SEQUENCE [LARGE SCALE GENOMIC DNA]</scope>
    <source>
        <strain evidence="1 2">JCM16774</strain>
    </source>
</reference>
<name>A0A510JAX3_9FUSO</name>
<protein>
    <submittedName>
        <fullName evidence="1">Uncharacterized protein</fullName>
    </submittedName>
</protein>
<dbReference type="STRING" id="714315.GCA_000516535_01359"/>